<feature type="compositionally biased region" description="Basic residues" evidence="1">
    <location>
        <begin position="316"/>
        <end position="328"/>
    </location>
</feature>
<feature type="region of interest" description="Disordered" evidence="1">
    <location>
        <begin position="199"/>
        <end position="220"/>
    </location>
</feature>
<evidence type="ECO:0000313" key="2">
    <source>
        <dbReference type="EMBL" id="OSX78410.1"/>
    </source>
</evidence>
<sequence>MMQWGGGTDAGGAPNATPPAAGVGSTAHMSAGSRATPATGWANVLVDDDGIAPVRRADATTGEKDHDDAAWESAFDSWTQDNRRVPRPFGFASSPPPSSVAPSQPGAGAGQEAVAVATAIEIDEKMPHCQAALMAWQTAAAVEQAASGKSALALEAFQAAVKDTENKRMAATEALAERSAANAATTEAAAVLVAAAAAAEGGGGSVAPPPKPRRRTRKEKDAKAAVDFWAKEVCAGKVSSLTPAERKRVFHHVAAAGAKEVYDKLREEASPADRAGRSPAIVRTNGDVEKANETEMNASTADGGCNGRAGGAHAALQKRSKHFNTKVSRWRKKAMVTALAADLAEIRASRRGGGAHGAGPDRSVENSSGGGGEAGGGQPARSGAGQGRCAPLGANARAAAQPPGPAGARTAAPADAGCPPANGGRLASGRRSPPVEGGGDVASGGATAATGRRPRNGVGRFSARHS</sequence>
<feature type="region of interest" description="Disordered" evidence="1">
    <location>
        <begin position="296"/>
        <end position="328"/>
    </location>
</feature>
<dbReference type="Proteomes" id="UP000218209">
    <property type="component" value="Unassembled WGS sequence"/>
</dbReference>
<evidence type="ECO:0000256" key="1">
    <source>
        <dbReference type="SAM" id="MobiDB-lite"/>
    </source>
</evidence>
<dbReference type="AlphaFoldDB" id="A0A1X6PCD5"/>
<feature type="compositionally biased region" description="Low complexity" evidence="1">
    <location>
        <begin position="11"/>
        <end position="24"/>
    </location>
</feature>
<feature type="compositionally biased region" description="Low complexity" evidence="1">
    <location>
        <begin position="100"/>
        <end position="109"/>
    </location>
</feature>
<feature type="compositionally biased region" description="Low complexity" evidence="1">
    <location>
        <begin position="390"/>
        <end position="419"/>
    </location>
</feature>
<protein>
    <submittedName>
        <fullName evidence="2">Uncharacterized protein</fullName>
    </submittedName>
</protein>
<feature type="region of interest" description="Disordered" evidence="1">
    <location>
        <begin position="86"/>
        <end position="109"/>
    </location>
</feature>
<organism evidence="2 3">
    <name type="scientific">Porphyra umbilicalis</name>
    <name type="common">Purple laver</name>
    <name type="synonym">Red alga</name>
    <dbReference type="NCBI Taxonomy" id="2786"/>
    <lineage>
        <taxon>Eukaryota</taxon>
        <taxon>Rhodophyta</taxon>
        <taxon>Bangiophyceae</taxon>
        <taxon>Bangiales</taxon>
        <taxon>Bangiaceae</taxon>
        <taxon>Porphyra</taxon>
    </lineage>
</organism>
<accession>A0A1X6PCD5</accession>
<feature type="region of interest" description="Disordered" evidence="1">
    <location>
        <begin position="350"/>
        <end position="466"/>
    </location>
</feature>
<gene>
    <name evidence="2" type="ORF">BU14_0109s0010</name>
</gene>
<name>A0A1X6PCD5_PORUM</name>
<keyword evidence="3" id="KW-1185">Reference proteome</keyword>
<reference evidence="2 3" key="1">
    <citation type="submission" date="2017-03" db="EMBL/GenBank/DDBJ databases">
        <title>WGS assembly of Porphyra umbilicalis.</title>
        <authorList>
            <person name="Brawley S.H."/>
            <person name="Blouin N.A."/>
            <person name="Ficko-Blean E."/>
            <person name="Wheeler G.L."/>
            <person name="Lohr M."/>
            <person name="Goodson H.V."/>
            <person name="Jenkins J.W."/>
            <person name="Blaby-Haas C.E."/>
            <person name="Helliwell K.E."/>
            <person name="Chan C."/>
            <person name="Marriage T."/>
            <person name="Bhattacharya D."/>
            <person name="Klein A.S."/>
            <person name="Badis Y."/>
            <person name="Brodie J."/>
            <person name="Cao Y."/>
            <person name="Collen J."/>
            <person name="Dittami S.M."/>
            <person name="Gachon C.M."/>
            <person name="Green B.R."/>
            <person name="Karpowicz S."/>
            <person name="Kim J.W."/>
            <person name="Kudahl U."/>
            <person name="Lin S."/>
            <person name="Michel G."/>
            <person name="Mittag M."/>
            <person name="Olson B.J."/>
            <person name="Pangilinan J."/>
            <person name="Peng Y."/>
            <person name="Qiu H."/>
            <person name="Shu S."/>
            <person name="Singer J.T."/>
            <person name="Smith A.G."/>
            <person name="Sprecher B.N."/>
            <person name="Wagner V."/>
            <person name="Wang W."/>
            <person name="Wang Z.-Y."/>
            <person name="Yan J."/>
            <person name="Yarish C."/>
            <person name="Zoeuner-Riek S."/>
            <person name="Zhuang Y."/>
            <person name="Zou Y."/>
            <person name="Lindquist E.A."/>
            <person name="Grimwood J."/>
            <person name="Barry K."/>
            <person name="Rokhsar D.S."/>
            <person name="Schmutz J."/>
            <person name="Stiller J.W."/>
            <person name="Grossman A.R."/>
            <person name="Prochnik S.E."/>
        </authorList>
    </citation>
    <scope>NUCLEOTIDE SEQUENCE [LARGE SCALE GENOMIC DNA]</scope>
    <source>
        <strain evidence="2">4086291</strain>
    </source>
</reference>
<feature type="compositionally biased region" description="Gly residues" evidence="1">
    <location>
        <begin position="368"/>
        <end position="378"/>
    </location>
</feature>
<feature type="region of interest" description="Disordered" evidence="1">
    <location>
        <begin position="1"/>
        <end position="34"/>
    </location>
</feature>
<proteinExistence type="predicted"/>
<dbReference type="EMBL" id="KV918813">
    <property type="protein sequence ID" value="OSX78410.1"/>
    <property type="molecule type" value="Genomic_DNA"/>
</dbReference>
<evidence type="ECO:0000313" key="3">
    <source>
        <dbReference type="Proteomes" id="UP000218209"/>
    </source>
</evidence>
<feature type="compositionally biased region" description="Gly residues" evidence="1">
    <location>
        <begin position="1"/>
        <end position="10"/>
    </location>
</feature>